<accession>S3D4D5</accession>
<dbReference type="EMBL" id="KE145370">
    <property type="protein sequence ID" value="EPE26941.1"/>
    <property type="molecule type" value="Genomic_DNA"/>
</dbReference>
<evidence type="ECO:0000256" key="2">
    <source>
        <dbReference type="SAM" id="Phobius"/>
    </source>
</evidence>
<feature type="transmembrane region" description="Helical" evidence="2">
    <location>
        <begin position="216"/>
        <end position="237"/>
    </location>
</feature>
<feature type="compositionally biased region" description="Polar residues" evidence="1">
    <location>
        <begin position="364"/>
        <end position="378"/>
    </location>
</feature>
<feature type="transmembrane region" description="Helical" evidence="2">
    <location>
        <begin position="284"/>
        <end position="309"/>
    </location>
</feature>
<organism evidence="3 4">
    <name type="scientific">Glarea lozoyensis (strain ATCC 20868 / MF5171)</name>
    <dbReference type="NCBI Taxonomy" id="1116229"/>
    <lineage>
        <taxon>Eukaryota</taxon>
        <taxon>Fungi</taxon>
        <taxon>Dikarya</taxon>
        <taxon>Ascomycota</taxon>
        <taxon>Pezizomycotina</taxon>
        <taxon>Leotiomycetes</taxon>
        <taxon>Helotiales</taxon>
        <taxon>Helotiaceae</taxon>
        <taxon>Glarea</taxon>
    </lineage>
</organism>
<dbReference type="AlphaFoldDB" id="S3D4D5"/>
<dbReference type="OMA" id="FMESLKW"/>
<proteinExistence type="predicted"/>
<evidence type="ECO:0000313" key="4">
    <source>
        <dbReference type="Proteomes" id="UP000016922"/>
    </source>
</evidence>
<dbReference type="Proteomes" id="UP000016922">
    <property type="component" value="Unassembled WGS sequence"/>
</dbReference>
<dbReference type="OrthoDB" id="10041630at2759"/>
<dbReference type="PANTHER" id="PTHR38421">
    <property type="entry name" value="TRANSMEMBRANE PROTEIN USGS"/>
    <property type="match status" value="1"/>
</dbReference>
<keyword evidence="2" id="KW-0812">Transmembrane</keyword>
<feature type="transmembrane region" description="Helical" evidence="2">
    <location>
        <begin position="190"/>
        <end position="210"/>
    </location>
</feature>
<sequence length="392" mass="44076">MAQKPLITQEKLKEKLQVSNFEPNAILRGAQLTIVGAHRALQNPKLFTSDHYKQAAIAVGVGIAIRLAITIPVIGIKVLLWVLSFVVNFEHATWDEKVINGLDFMQNYVLQVPLFLMTLMRYVTPTLDNITLGLWTHDTYYAKHKGENPSTLRAEYYPNLRKQAVRDGSTHTTSTAEAISMFLMRFGKKAAISLVVFGLSYLPYVGRLVLPAASFYTFNSVAGLGPAAVVFGTGIFLPRRFLVIFLQSYFASRSLMRELLEPYFSRIRFTKEEKKSWFHEREGILFGFGVGFYIFQRIPLLGVLIYGIAEASTAYLITKITDPPPPPSQIEDFAASQKHWKNKHEFLNLRLSDLDSSKDSSRNQSEQVAETGAISSAVPSEPPPSYTELKSR</sequence>
<dbReference type="KEGG" id="glz:GLAREA_02855"/>
<feature type="transmembrane region" description="Helical" evidence="2">
    <location>
        <begin position="104"/>
        <end position="123"/>
    </location>
</feature>
<dbReference type="PANTHER" id="PTHR38421:SF1">
    <property type="entry name" value="TRANSMEMBRANE PROTEIN"/>
    <property type="match status" value="1"/>
</dbReference>
<evidence type="ECO:0000313" key="3">
    <source>
        <dbReference type="EMBL" id="EPE26941.1"/>
    </source>
</evidence>
<protein>
    <recommendedName>
        <fullName evidence="5">Transmembrane protein UsgS</fullName>
    </recommendedName>
</protein>
<dbReference type="HOGENOM" id="CLU_045443_0_0_1"/>
<dbReference type="GeneID" id="19461911"/>
<keyword evidence="2" id="KW-1133">Transmembrane helix</keyword>
<keyword evidence="4" id="KW-1185">Reference proteome</keyword>
<dbReference type="RefSeq" id="XP_008086131.1">
    <property type="nucleotide sequence ID" value="XM_008087940.1"/>
</dbReference>
<keyword evidence="2" id="KW-0472">Membrane</keyword>
<name>S3D4D5_GLAL2</name>
<reference evidence="3 4" key="1">
    <citation type="journal article" date="2013" name="BMC Genomics">
        <title>Genomics-driven discovery of the pneumocandin biosynthetic gene cluster in the fungus Glarea lozoyensis.</title>
        <authorList>
            <person name="Chen L."/>
            <person name="Yue Q."/>
            <person name="Zhang X."/>
            <person name="Xiang M."/>
            <person name="Wang C."/>
            <person name="Li S."/>
            <person name="Che Y."/>
            <person name="Ortiz-Lopez F.J."/>
            <person name="Bills G.F."/>
            <person name="Liu X."/>
            <person name="An Z."/>
        </authorList>
    </citation>
    <scope>NUCLEOTIDE SEQUENCE [LARGE SCALE GENOMIC DNA]</scope>
    <source>
        <strain evidence="4">ATCC 20868 / MF5171</strain>
    </source>
</reference>
<dbReference type="eggNOG" id="ENOG502QW50">
    <property type="taxonomic scope" value="Eukaryota"/>
</dbReference>
<gene>
    <name evidence="3" type="ORF">GLAREA_02855</name>
</gene>
<evidence type="ECO:0000256" key="1">
    <source>
        <dbReference type="SAM" id="MobiDB-lite"/>
    </source>
</evidence>
<feature type="region of interest" description="Disordered" evidence="1">
    <location>
        <begin position="355"/>
        <end position="392"/>
    </location>
</feature>
<feature type="transmembrane region" description="Helical" evidence="2">
    <location>
        <begin position="55"/>
        <end position="84"/>
    </location>
</feature>
<evidence type="ECO:0008006" key="5">
    <source>
        <dbReference type="Google" id="ProtNLM"/>
    </source>
</evidence>